<sequence length="56" mass="6377">MPQYARDHANLERLRRLVEEGHVSLRVARALPAEQADDAHRLMEAAGLRGRLVLTF</sequence>
<dbReference type="EMBL" id="JBEPCU010000508">
    <property type="protein sequence ID" value="MER6980214.1"/>
    <property type="molecule type" value="Genomic_DNA"/>
</dbReference>
<dbReference type="Proteomes" id="UP001458415">
    <property type="component" value="Unassembled WGS sequence"/>
</dbReference>
<evidence type="ECO:0000313" key="2">
    <source>
        <dbReference type="Proteomes" id="UP001458415"/>
    </source>
</evidence>
<name>A0ABV1W7Q2_9ACTN</name>
<proteinExistence type="predicted"/>
<reference evidence="1 2" key="1">
    <citation type="submission" date="2024-06" db="EMBL/GenBank/DDBJ databases">
        <title>The Natural Products Discovery Center: Release of the First 8490 Sequenced Strains for Exploring Actinobacteria Biosynthetic Diversity.</title>
        <authorList>
            <person name="Kalkreuter E."/>
            <person name="Kautsar S.A."/>
            <person name="Yang D."/>
            <person name="Bader C.D."/>
            <person name="Teijaro C.N."/>
            <person name="Fluegel L."/>
            <person name="Davis C.M."/>
            <person name="Simpson J.R."/>
            <person name="Lauterbach L."/>
            <person name="Steele A.D."/>
            <person name="Gui C."/>
            <person name="Meng S."/>
            <person name="Li G."/>
            <person name="Viehrig K."/>
            <person name="Ye F."/>
            <person name="Su P."/>
            <person name="Kiefer A.F."/>
            <person name="Nichols A."/>
            <person name="Cepeda A.J."/>
            <person name="Yan W."/>
            <person name="Fan B."/>
            <person name="Jiang Y."/>
            <person name="Adhikari A."/>
            <person name="Zheng C.-J."/>
            <person name="Schuster L."/>
            <person name="Cowan T.M."/>
            <person name="Smanski M.J."/>
            <person name="Chevrette M.G."/>
            <person name="De Carvalho L.P.S."/>
            <person name="Shen B."/>
        </authorList>
    </citation>
    <scope>NUCLEOTIDE SEQUENCE [LARGE SCALE GENOMIC DNA]</scope>
    <source>
        <strain evidence="1 2">NPDC000634</strain>
    </source>
</reference>
<comment type="caution">
    <text evidence="1">The sequence shown here is derived from an EMBL/GenBank/DDBJ whole genome shotgun (WGS) entry which is preliminary data.</text>
</comment>
<protein>
    <submittedName>
        <fullName evidence="1">Zinc-binding dehydrogenase</fullName>
    </submittedName>
</protein>
<dbReference type="Gene3D" id="3.90.180.10">
    <property type="entry name" value="Medium-chain alcohol dehydrogenases, catalytic domain"/>
    <property type="match status" value="1"/>
</dbReference>
<accession>A0ABV1W7Q2</accession>
<keyword evidence="2" id="KW-1185">Reference proteome</keyword>
<gene>
    <name evidence="1" type="ORF">ABT317_25390</name>
</gene>
<dbReference type="RefSeq" id="WP_244217043.1">
    <property type="nucleotide sequence ID" value="NZ_MUBM01000059.1"/>
</dbReference>
<evidence type="ECO:0000313" key="1">
    <source>
        <dbReference type="EMBL" id="MER6980214.1"/>
    </source>
</evidence>
<dbReference type="Pfam" id="PF13602">
    <property type="entry name" value="ADH_zinc_N_2"/>
    <property type="match status" value="1"/>
</dbReference>
<organism evidence="1 2">
    <name type="scientific">Streptomyces carpinensis</name>
    <dbReference type="NCBI Taxonomy" id="66369"/>
    <lineage>
        <taxon>Bacteria</taxon>
        <taxon>Bacillati</taxon>
        <taxon>Actinomycetota</taxon>
        <taxon>Actinomycetes</taxon>
        <taxon>Kitasatosporales</taxon>
        <taxon>Streptomycetaceae</taxon>
        <taxon>Streptomyces</taxon>
    </lineage>
</organism>